<dbReference type="InterPro" id="IPR013083">
    <property type="entry name" value="Znf_RING/FYVE/PHD"/>
</dbReference>
<dbReference type="SMART" id="SM00490">
    <property type="entry name" value="HELICc"/>
    <property type="match status" value="1"/>
</dbReference>
<protein>
    <submittedName>
        <fullName evidence="8">E3 ubiquitin-protein ligase SHPRH-like isoform X5</fullName>
    </submittedName>
</protein>
<feature type="domain" description="Helicase C-terminal" evidence="7">
    <location>
        <begin position="1175"/>
        <end position="1331"/>
    </location>
</feature>
<dbReference type="Gene3D" id="3.30.40.10">
    <property type="entry name" value="Zinc/RING finger domain, C3HC4 (zinc finger)"/>
    <property type="match status" value="2"/>
</dbReference>
<sequence>MAIAVRNRTCKESPKFEKSDIRLNVVTLFIETFDSPMILYLESKSTLKSKVYEVELLPIPNVCLSDEFLIALKCFSLTIDVSTTEHYGFEISLWIPHSITYSVDNILDPAVTTPKESVKLIMSTLFGYKAPHSNLNEPPLETVNSLLKNVKNSFEVDCSSYHVPLLRPKLRNYQIEAVSWMLSREAKNDAIKESISPSLFKEYITYVKTADGNFVLYNEFGGYFIENKEMMTKNIKNQEWGGILADEMGLGKTVEVLACVLLNPRKKLHSNDHLKPDIELKTYTHVECVCGDPEYTRRLVICSSCNSAQHDNCVSFNKNKWKDNVYYCPHCWTSGKVPLIESRATLIIAPSSISHQWIEEIMKHVDCDSLEIRTYSGVTTGYIQPYDLADSDIVLITYETLQKELNFVDLPSSSRLRNPKRFSVTPSPLLAIRWWRLCLDEAQMVESFATRAAEMALKLAAINRWCITGTPIQKSVDDLYGLMLFFRETTYSHRLWWLTRIYEPYCNGDSEPLIKLLNKCFWRKSKTDVWDQLQIPEQTIKLHTLQFTLVENHFYLRQQEECAAQFLKKISKYSNLNCRLKDIDKSSSSKLMLPLLKLRQACVHPQAVRGRFIPLSKRTMSMEELLDTIIKTTVKECEDEHRKVISAINGQAAIHIIKDDLKPAIETYRNALQLINGFKEKIRTDKLQQYHTLYNLAEILERCGVQQKTRENVVREENFQIQENEVAKTSEIGRTLRDEYLRDEANNLKNEYLNKGISQINEAKEQLRLATGAVEECEERDNNWWIDAVNSIARAKKDQVLIDKIKETLSEHCLKRQRDNLTTFQSIASKFRDYAGLIYILKQRWDQLRESRKILVSNVTNMDSYPSIKDVDTAVDCHLRPVMTEKGKRLKAIKCIYCSIHELFNDFESKLFYFSLNEKNQEAENKDDALMDTLRQGTWGDSELEQSLKIIYNYGKNRTKNDADEANEGDEGADIYSIAEKQLKCFELMKKEFRALRAVWMNIFDFVSQLDEINMASLRLRLRYPDEPKSKEPLLHILEPGEVDEQLHRLHGDEMFATNLLNKKMAHLCYLKNLAKTGFGCKGNSNPEECPICQLELGQQWSVLQCSHCVCVKCTDILINEYSVRTGNNVTSIRCALCRQYTALSEIVYVDTREEAAEEESIEVIGSLSTKIEALVRTIIRIIKDEPESKCLVFSTWQDVISLISRALKDNRIEHTFYTTSKRFPSDIDRFKNESDIKVMLLPISMGGKGLNLIEANHILLVEPLLNPANEVQAVGRIHRIGQTKKTTVHRFIVKNTIEEKILAMFGADLQEYCSNRADLQVTEMTQDSIITLNDMKTLFAR</sequence>
<evidence type="ECO:0000256" key="1">
    <source>
        <dbReference type="ARBA" id="ARBA00022723"/>
    </source>
</evidence>
<dbReference type="InterPro" id="IPR052583">
    <property type="entry name" value="ATP-helicase/E3_Ub-Ligase"/>
</dbReference>
<evidence type="ECO:0000256" key="3">
    <source>
        <dbReference type="ARBA" id="ARBA00022801"/>
    </source>
</evidence>
<dbReference type="GO" id="GO:0016787">
    <property type="term" value="F:hydrolase activity"/>
    <property type="evidence" value="ECO:0007669"/>
    <property type="project" value="UniProtKB-KW"/>
</dbReference>
<dbReference type="PANTHER" id="PTHR45865">
    <property type="entry name" value="E3 UBIQUITIN-PROTEIN LIGASE SHPRH FAMILY MEMBER"/>
    <property type="match status" value="1"/>
</dbReference>
<dbReference type="Pfam" id="PF21324">
    <property type="entry name" value="SHPRH_helical-2nd"/>
    <property type="match status" value="1"/>
</dbReference>
<proteinExistence type="predicted"/>
<evidence type="ECO:0000313" key="9">
    <source>
        <dbReference type="Proteomes" id="UP000285301"/>
    </source>
</evidence>
<dbReference type="EMBL" id="NCKU01001653">
    <property type="protein sequence ID" value="RWS11570.1"/>
    <property type="molecule type" value="Genomic_DNA"/>
</dbReference>
<dbReference type="InterPro" id="IPR038718">
    <property type="entry name" value="SNF2-like_sf"/>
</dbReference>
<dbReference type="PROSITE" id="PS51194">
    <property type="entry name" value="HELICASE_CTER"/>
    <property type="match status" value="1"/>
</dbReference>
<dbReference type="GO" id="GO:0005634">
    <property type="term" value="C:nucleus"/>
    <property type="evidence" value="ECO:0007669"/>
    <property type="project" value="TreeGrafter"/>
</dbReference>
<dbReference type="CDD" id="cd16569">
    <property type="entry name" value="RING-HC_SHPRH-like"/>
    <property type="match status" value="1"/>
</dbReference>
<dbReference type="InterPro" id="IPR001650">
    <property type="entry name" value="Helicase_C-like"/>
</dbReference>
<dbReference type="PROSITE" id="PS01359">
    <property type="entry name" value="ZF_PHD_1"/>
    <property type="match status" value="1"/>
</dbReference>
<keyword evidence="1" id="KW-0479">Metal-binding</keyword>
<dbReference type="Gene3D" id="3.40.50.10810">
    <property type="entry name" value="Tandem AAA-ATPase domain"/>
    <property type="match status" value="2"/>
</dbReference>
<dbReference type="Proteomes" id="UP000285301">
    <property type="component" value="Unassembled WGS sequence"/>
</dbReference>
<dbReference type="Pfam" id="PF00628">
    <property type="entry name" value="PHD"/>
    <property type="match status" value="1"/>
</dbReference>
<dbReference type="InterPro" id="IPR000330">
    <property type="entry name" value="SNF2_N"/>
</dbReference>
<dbReference type="PANTHER" id="PTHR45865:SF1">
    <property type="entry name" value="E3 UBIQUITIN-PROTEIN LIGASE SHPRH"/>
    <property type="match status" value="1"/>
</dbReference>
<gene>
    <name evidence="8" type="ORF">B4U79_06277</name>
</gene>
<dbReference type="FunFam" id="3.40.50.10810:FF:000013">
    <property type="entry name" value="E3 ubiquitin-protein ligase SHPRH isoform X2"/>
    <property type="match status" value="1"/>
</dbReference>
<dbReference type="CDD" id="cd18793">
    <property type="entry name" value="SF2_C_SNF"/>
    <property type="match status" value="1"/>
</dbReference>
<dbReference type="CDD" id="cd18070">
    <property type="entry name" value="DEXQc_SHPRH"/>
    <property type="match status" value="1"/>
</dbReference>
<evidence type="ECO:0000259" key="7">
    <source>
        <dbReference type="PROSITE" id="PS51194"/>
    </source>
</evidence>
<name>A0A443R8H8_9ACAR</name>
<evidence type="ECO:0000256" key="5">
    <source>
        <dbReference type="PROSITE-ProRule" id="PRU00175"/>
    </source>
</evidence>
<dbReference type="InterPro" id="IPR011011">
    <property type="entry name" value="Znf_FYVE_PHD"/>
</dbReference>
<dbReference type="InterPro" id="IPR048695">
    <property type="entry name" value="SHPRH_helical_2nd"/>
</dbReference>
<keyword evidence="9" id="KW-1185">Reference proteome</keyword>
<keyword evidence="2 5" id="KW-0863">Zinc-finger</keyword>
<dbReference type="InterPro" id="IPR049730">
    <property type="entry name" value="SNF2/RAD54-like_C"/>
</dbReference>
<keyword evidence="3" id="KW-0378">Hydrolase</keyword>
<evidence type="ECO:0000256" key="2">
    <source>
        <dbReference type="ARBA" id="ARBA00022771"/>
    </source>
</evidence>
<reference evidence="8 9" key="1">
    <citation type="journal article" date="2018" name="Gigascience">
        <title>Genomes of trombidid mites reveal novel predicted allergens and laterally-transferred genes associated with secondary metabolism.</title>
        <authorList>
            <person name="Dong X."/>
            <person name="Chaisiri K."/>
            <person name="Xia D."/>
            <person name="Armstrong S.D."/>
            <person name="Fang Y."/>
            <person name="Donnelly M.J."/>
            <person name="Kadowaki T."/>
            <person name="McGarry J.W."/>
            <person name="Darby A.C."/>
            <person name="Makepeace B.L."/>
        </authorList>
    </citation>
    <scope>NUCLEOTIDE SEQUENCE [LARGE SCALE GENOMIC DNA]</scope>
    <source>
        <strain evidence="8">UoL-WK</strain>
    </source>
</reference>
<dbReference type="GO" id="GO:0008270">
    <property type="term" value="F:zinc ion binding"/>
    <property type="evidence" value="ECO:0007669"/>
    <property type="project" value="UniProtKB-KW"/>
</dbReference>
<dbReference type="InterPro" id="IPR001841">
    <property type="entry name" value="Znf_RING"/>
</dbReference>
<dbReference type="Pfam" id="PF21325">
    <property type="entry name" value="SHPRH_helical-1st"/>
    <property type="match status" value="1"/>
</dbReference>
<dbReference type="OrthoDB" id="423559at2759"/>
<dbReference type="InterPro" id="IPR048686">
    <property type="entry name" value="SHPRH_helical_1st"/>
</dbReference>
<dbReference type="InterPro" id="IPR027417">
    <property type="entry name" value="P-loop_NTPase"/>
</dbReference>
<dbReference type="Pfam" id="PF00176">
    <property type="entry name" value="SNF2-rel_dom"/>
    <property type="match status" value="1"/>
</dbReference>
<keyword evidence="4" id="KW-0862">Zinc</keyword>
<dbReference type="STRING" id="1965070.A0A443R8H8"/>
<dbReference type="SUPFAM" id="SSF52540">
    <property type="entry name" value="P-loop containing nucleoside triphosphate hydrolases"/>
    <property type="match status" value="2"/>
</dbReference>
<evidence type="ECO:0000256" key="4">
    <source>
        <dbReference type="ARBA" id="ARBA00022833"/>
    </source>
</evidence>
<dbReference type="SMART" id="SM00487">
    <property type="entry name" value="DEXDc"/>
    <property type="match status" value="1"/>
</dbReference>
<dbReference type="GO" id="GO:0061630">
    <property type="term" value="F:ubiquitin protein ligase activity"/>
    <property type="evidence" value="ECO:0007669"/>
    <property type="project" value="TreeGrafter"/>
</dbReference>
<dbReference type="GO" id="GO:0005524">
    <property type="term" value="F:ATP binding"/>
    <property type="evidence" value="ECO:0007669"/>
    <property type="project" value="InterPro"/>
</dbReference>
<dbReference type="Gene3D" id="3.40.50.300">
    <property type="entry name" value="P-loop containing nucleotide triphosphate hydrolases"/>
    <property type="match status" value="1"/>
</dbReference>
<dbReference type="SUPFAM" id="SSF57903">
    <property type="entry name" value="FYVE/PHD zinc finger"/>
    <property type="match status" value="1"/>
</dbReference>
<dbReference type="InterPro" id="IPR019787">
    <property type="entry name" value="Znf_PHD-finger"/>
</dbReference>
<feature type="domain" description="RING-type" evidence="6">
    <location>
        <begin position="1090"/>
        <end position="1139"/>
    </location>
</feature>
<dbReference type="GO" id="GO:0000209">
    <property type="term" value="P:protein polyubiquitination"/>
    <property type="evidence" value="ECO:0007669"/>
    <property type="project" value="TreeGrafter"/>
</dbReference>
<dbReference type="PROSITE" id="PS50089">
    <property type="entry name" value="ZF_RING_2"/>
    <property type="match status" value="1"/>
</dbReference>
<evidence type="ECO:0000259" key="6">
    <source>
        <dbReference type="PROSITE" id="PS50089"/>
    </source>
</evidence>
<dbReference type="InterPro" id="IPR014001">
    <property type="entry name" value="Helicase_ATP-bd"/>
</dbReference>
<dbReference type="SUPFAM" id="SSF57850">
    <property type="entry name" value="RING/U-box"/>
    <property type="match status" value="1"/>
</dbReference>
<evidence type="ECO:0000313" key="8">
    <source>
        <dbReference type="EMBL" id="RWS11570.1"/>
    </source>
</evidence>
<organism evidence="8 9">
    <name type="scientific">Dinothrombium tinctorium</name>
    <dbReference type="NCBI Taxonomy" id="1965070"/>
    <lineage>
        <taxon>Eukaryota</taxon>
        <taxon>Metazoa</taxon>
        <taxon>Ecdysozoa</taxon>
        <taxon>Arthropoda</taxon>
        <taxon>Chelicerata</taxon>
        <taxon>Arachnida</taxon>
        <taxon>Acari</taxon>
        <taxon>Acariformes</taxon>
        <taxon>Trombidiformes</taxon>
        <taxon>Prostigmata</taxon>
        <taxon>Anystina</taxon>
        <taxon>Parasitengona</taxon>
        <taxon>Trombidioidea</taxon>
        <taxon>Trombidiidae</taxon>
        <taxon>Dinothrombium</taxon>
    </lineage>
</organism>
<dbReference type="Pfam" id="PF00271">
    <property type="entry name" value="Helicase_C"/>
    <property type="match status" value="1"/>
</dbReference>
<dbReference type="GO" id="GO:0006974">
    <property type="term" value="P:DNA damage response"/>
    <property type="evidence" value="ECO:0007669"/>
    <property type="project" value="TreeGrafter"/>
</dbReference>
<accession>A0A443R8H8</accession>
<dbReference type="InterPro" id="IPR019786">
    <property type="entry name" value="Zinc_finger_PHD-type_CS"/>
</dbReference>
<comment type="caution">
    <text evidence="8">The sequence shown here is derived from an EMBL/GenBank/DDBJ whole genome shotgun (WGS) entry which is preliminary data.</text>
</comment>